<feature type="transmembrane region" description="Helical" evidence="1">
    <location>
        <begin position="162"/>
        <end position="181"/>
    </location>
</feature>
<feature type="transmembrane region" description="Helical" evidence="1">
    <location>
        <begin position="90"/>
        <end position="112"/>
    </location>
</feature>
<feature type="transmembrane region" description="Helical" evidence="1">
    <location>
        <begin position="193"/>
        <end position="211"/>
    </location>
</feature>
<sequence length="402" mass="43477">MAESPEVRATERWFIRQGLPLFVEEYSAGRDVWTRAVPALVALFVLSVVTTIGGARTLGGGLALAGGVAVALGGYVLLNRRAGRPALALPQHLGLGWVGAFVLVPSLLTLLAERDLALFLSSLVGGVLLLGLVYVVTRYALVAQVSWALRWTFRRLSSVTRLITRVLPLMLLFITFLFINTEVWQVAGTMNAAVLWGSLAVFAAVGVLFIVGRSREEFGGIEVSTDRDEVLVLTQGTPIADVAPGLDDLEVPVAIRRSQRANLVAVMVTAQAVQVALVGIVVWAFFVLFGSVAISIPVQEAWLGSLAPIENLVPLWDGHGVTRQLLRVATFLGGFAAFYATVYAANDGVYRENFVARISSTVERAVAVRRAYVALRRREGLPVDVPVERHTHPVGHHDELDD</sequence>
<accession>A0ABW1T1P0</accession>
<feature type="transmembrane region" description="Helical" evidence="1">
    <location>
        <begin position="118"/>
        <end position="141"/>
    </location>
</feature>
<keyword evidence="1" id="KW-0812">Transmembrane</keyword>
<keyword evidence="1" id="KW-0472">Membrane</keyword>
<feature type="transmembrane region" description="Helical" evidence="1">
    <location>
        <begin position="58"/>
        <end position="78"/>
    </location>
</feature>
<organism evidence="2 3">
    <name type="scientific">Longivirga aurantiaca</name>
    <dbReference type="NCBI Taxonomy" id="1837743"/>
    <lineage>
        <taxon>Bacteria</taxon>
        <taxon>Bacillati</taxon>
        <taxon>Actinomycetota</taxon>
        <taxon>Actinomycetes</taxon>
        <taxon>Sporichthyales</taxon>
        <taxon>Sporichthyaceae</taxon>
        <taxon>Longivirga</taxon>
    </lineage>
</organism>
<evidence type="ECO:0000313" key="3">
    <source>
        <dbReference type="Proteomes" id="UP001596138"/>
    </source>
</evidence>
<feature type="transmembrane region" description="Helical" evidence="1">
    <location>
        <begin position="32"/>
        <end position="52"/>
    </location>
</feature>
<comment type="caution">
    <text evidence="2">The sequence shown here is derived from an EMBL/GenBank/DDBJ whole genome shotgun (WGS) entry which is preliminary data.</text>
</comment>
<name>A0ABW1T1P0_9ACTN</name>
<dbReference type="Proteomes" id="UP001596138">
    <property type="component" value="Unassembled WGS sequence"/>
</dbReference>
<protein>
    <submittedName>
        <fullName evidence="2">Uncharacterized protein</fullName>
    </submittedName>
</protein>
<gene>
    <name evidence="2" type="ORF">ACFQGU_08625</name>
</gene>
<dbReference type="RefSeq" id="WP_386765695.1">
    <property type="nucleotide sequence ID" value="NZ_JBHSTI010000008.1"/>
</dbReference>
<dbReference type="EMBL" id="JBHSTI010000008">
    <property type="protein sequence ID" value="MFC6237940.1"/>
    <property type="molecule type" value="Genomic_DNA"/>
</dbReference>
<proteinExistence type="predicted"/>
<evidence type="ECO:0000313" key="2">
    <source>
        <dbReference type="EMBL" id="MFC6237940.1"/>
    </source>
</evidence>
<keyword evidence="1" id="KW-1133">Transmembrane helix</keyword>
<evidence type="ECO:0000256" key="1">
    <source>
        <dbReference type="SAM" id="Phobius"/>
    </source>
</evidence>
<feature type="transmembrane region" description="Helical" evidence="1">
    <location>
        <begin position="325"/>
        <end position="345"/>
    </location>
</feature>
<feature type="transmembrane region" description="Helical" evidence="1">
    <location>
        <begin position="263"/>
        <end position="296"/>
    </location>
</feature>
<reference evidence="3" key="1">
    <citation type="journal article" date="2019" name="Int. J. Syst. Evol. Microbiol.">
        <title>The Global Catalogue of Microorganisms (GCM) 10K type strain sequencing project: providing services to taxonomists for standard genome sequencing and annotation.</title>
        <authorList>
            <consortium name="The Broad Institute Genomics Platform"/>
            <consortium name="The Broad Institute Genome Sequencing Center for Infectious Disease"/>
            <person name="Wu L."/>
            <person name="Ma J."/>
        </authorList>
    </citation>
    <scope>NUCLEOTIDE SEQUENCE [LARGE SCALE GENOMIC DNA]</scope>
    <source>
        <strain evidence="3">CGMCC 4.7317</strain>
    </source>
</reference>
<keyword evidence="3" id="KW-1185">Reference proteome</keyword>